<dbReference type="InterPro" id="IPR050411">
    <property type="entry name" value="AlphaKG_dependent_hydroxylases"/>
</dbReference>
<keyword evidence="5" id="KW-0223">Dioxygenase</keyword>
<evidence type="ECO:0000256" key="2">
    <source>
        <dbReference type="ARBA" id="ARBA00023002"/>
    </source>
</evidence>
<dbReference type="GO" id="GO:0017000">
    <property type="term" value="P:antibiotic biosynthetic process"/>
    <property type="evidence" value="ECO:0007669"/>
    <property type="project" value="UniProtKB-KW"/>
</dbReference>
<name>A0A3N1LJ43_9PROT</name>
<dbReference type="Pfam" id="PF02668">
    <property type="entry name" value="TauD"/>
    <property type="match status" value="1"/>
</dbReference>
<proteinExistence type="predicted"/>
<reference evidence="5 6" key="1">
    <citation type="submission" date="2018-11" db="EMBL/GenBank/DDBJ databases">
        <title>Genomic Encyclopedia of Type Strains, Phase IV (KMG-IV): sequencing the most valuable type-strain genomes for metagenomic binning, comparative biology and taxonomic classification.</title>
        <authorList>
            <person name="Goeker M."/>
        </authorList>
    </citation>
    <scope>NUCLEOTIDE SEQUENCE [LARGE SCALE GENOMIC DNA]</scope>
    <source>
        <strain evidence="5 6">DSM 5900</strain>
    </source>
</reference>
<dbReference type="EMBL" id="RJKX01000014">
    <property type="protein sequence ID" value="ROP90889.1"/>
    <property type="molecule type" value="Genomic_DNA"/>
</dbReference>
<keyword evidence="6" id="KW-1185">Reference proteome</keyword>
<dbReference type="RefSeq" id="WP_245978334.1">
    <property type="nucleotide sequence ID" value="NZ_AP019700.1"/>
</dbReference>
<dbReference type="AlphaFoldDB" id="A0A3N1LJ43"/>
<evidence type="ECO:0000256" key="3">
    <source>
        <dbReference type="ARBA" id="ARBA00023194"/>
    </source>
</evidence>
<dbReference type="Gene3D" id="3.60.130.10">
    <property type="entry name" value="Clavaminate synthase-like"/>
    <property type="match status" value="1"/>
</dbReference>
<protein>
    <submittedName>
        <fullName evidence="5">TfdA family taurine catabolism dioxygenase TauD</fullName>
    </submittedName>
</protein>
<dbReference type="SUPFAM" id="SSF51197">
    <property type="entry name" value="Clavaminate synthase-like"/>
    <property type="match status" value="1"/>
</dbReference>
<dbReference type="PANTHER" id="PTHR10696">
    <property type="entry name" value="GAMMA-BUTYROBETAINE HYDROXYLASE-RELATED"/>
    <property type="match status" value="1"/>
</dbReference>
<dbReference type="InterPro" id="IPR042098">
    <property type="entry name" value="TauD-like_sf"/>
</dbReference>
<comment type="caution">
    <text evidence="5">The sequence shown here is derived from an EMBL/GenBank/DDBJ whole genome shotgun (WGS) entry which is preliminary data.</text>
</comment>
<evidence type="ECO:0000313" key="5">
    <source>
        <dbReference type="EMBL" id="ROP90889.1"/>
    </source>
</evidence>
<sequence length="356" mass="39481">MAIAARQMIPGPVAWYGKDLQASNAWVRKLSDGQIATIEAALAAVDRAGIPTLSIRREDFPLPGFEPFIADLRQELESGLGAVRISGLPVASYSLDDMRRIFWGFGTHMGTAVHQNSRGELIGEVRDESGDAQPTYVEPVAGRVKSSRARARSNGPLRFHTDRCDVIALLCAQNSIEGGVSKLASIATIHNEMLKRRPDLLEELFQDFYRSRPEDEDGLHTQPWFKLPVFGMIDGWLTSQYSRTYVEQAQEFPDVPRVTPAQVAAMDLLAELAEENCLYAPFVEGDMQFLNNHVVYHGRTAYEDDRTTGRARRLMRLWLSMPGNRPLPPGFEVLWGSTAPNSLRGGVAVQRVSAAA</sequence>
<dbReference type="InterPro" id="IPR003819">
    <property type="entry name" value="TauD/TfdA-like"/>
</dbReference>
<keyword evidence="3" id="KW-0045">Antibiotic biosynthesis</keyword>
<dbReference type="GO" id="GO:0016706">
    <property type="term" value="F:2-oxoglutarate-dependent dioxygenase activity"/>
    <property type="evidence" value="ECO:0007669"/>
    <property type="project" value="UniProtKB-ARBA"/>
</dbReference>
<gene>
    <name evidence="5" type="ORF">EDC65_2749</name>
</gene>
<evidence type="ECO:0000256" key="1">
    <source>
        <dbReference type="ARBA" id="ARBA00001954"/>
    </source>
</evidence>
<organism evidence="5 6">
    <name type="scientific">Stella humosa</name>
    <dbReference type="NCBI Taxonomy" id="94"/>
    <lineage>
        <taxon>Bacteria</taxon>
        <taxon>Pseudomonadati</taxon>
        <taxon>Pseudomonadota</taxon>
        <taxon>Alphaproteobacteria</taxon>
        <taxon>Rhodospirillales</taxon>
        <taxon>Stellaceae</taxon>
        <taxon>Stella</taxon>
    </lineage>
</organism>
<dbReference type="PANTHER" id="PTHR10696:SF56">
    <property type="entry name" value="TAUD_TFDA-LIKE DOMAIN-CONTAINING PROTEIN"/>
    <property type="match status" value="1"/>
</dbReference>
<feature type="domain" description="TauD/TfdA-like" evidence="4">
    <location>
        <begin position="55"/>
        <end position="318"/>
    </location>
</feature>
<evidence type="ECO:0000259" key="4">
    <source>
        <dbReference type="Pfam" id="PF02668"/>
    </source>
</evidence>
<keyword evidence="2" id="KW-0560">Oxidoreductase</keyword>
<accession>A0A3N1LJ43</accession>
<dbReference type="Proteomes" id="UP000278222">
    <property type="component" value="Unassembled WGS sequence"/>
</dbReference>
<evidence type="ECO:0000313" key="6">
    <source>
        <dbReference type="Proteomes" id="UP000278222"/>
    </source>
</evidence>
<comment type="cofactor">
    <cofactor evidence="1">
        <name>Fe(2+)</name>
        <dbReference type="ChEBI" id="CHEBI:29033"/>
    </cofactor>
</comment>